<dbReference type="AlphaFoldDB" id="A0A165WGU1"/>
<name>A0A165WGU1_9AGAM</name>
<gene>
    <name evidence="1" type="ORF">FIBSPDRAFT_875293</name>
</gene>
<dbReference type="EMBL" id="KV417744">
    <property type="protein sequence ID" value="KZP07632.1"/>
    <property type="molecule type" value="Genomic_DNA"/>
</dbReference>
<accession>A0A165WGU1</accession>
<evidence type="ECO:0000313" key="2">
    <source>
        <dbReference type="Proteomes" id="UP000076532"/>
    </source>
</evidence>
<organism evidence="1 2">
    <name type="scientific">Athelia psychrophila</name>
    <dbReference type="NCBI Taxonomy" id="1759441"/>
    <lineage>
        <taxon>Eukaryota</taxon>
        <taxon>Fungi</taxon>
        <taxon>Dikarya</taxon>
        <taxon>Basidiomycota</taxon>
        <taxon>Agaricomycotina</taxon>
        <taxon>Agaricomycetes</taxon>
        <taxon>Agaricomycetidae</taxon>
        <taxon>Atheliales</taxon>
        <taxon>Atheliaceae</taxon>
        <taxon>Athelia</taxon>
    </lineage>
</organism>
<dbReference type="Proteomes" id="UP000076532">
    <property type="component" value="Unassembled WGS sequence"/>
</dbReference>
<evidence type="ECO:0000313" key="1">
    <source>
        <dbReference type="EMBL" id="KZP07632.1"/>
    </source>
</evidence>
<keyword evidence="2" id="KW-1185">Reference proteome</keyword>
<sequence length="173" mass="18905">MDDVHTLPKCVRPPSATLSMLIIGSVVQRRATSEARCHIPVFNTLNLLPVSAPSISAIASRLCAYYKRQSLHLQAHAESRTTAPTSSRLALLTPTPISSLLFLSPRIRARLHARHRVLVQTEAWHDQNHEECESQAGGRDFVVLAMSATGPGTRMRIVKIVQIKMLLGGKAGA</sequence>
<protein>
    <submittedName>
        <fullName evidence="1">Uncharacterized protein</fullName>
    </submittedName>
</protein>
<proteinExistence type="predicted"/>
<reference evidence="1 2" key="1">
    <citation type="journal article" date="2016" name="Mol. Biol. Evol.">
        <title>Comparative Genomics of Early-Diverging Mushroom-Forming Fungi Provides Insights into the Origins of Lignocellulose Decay Capabilities.</title>
        <authorList>
            <person name="Nagy L.G."/>
            <person name="Riley R."/>
            <person name="Tritt A."/>
            <person name="Adam C."/>
            <person name="Daum C."/>
            <person name="Floudas D."/>
            <person name="Sun H."/>
            <person name="Yadav J.S."/>
            <person name="Pangilinan J."/>
            <person name="Larsson K.H."/>
            <person name="Matsuura K."/>
            <person name="Barry K."/>
            <person name="Labutti K."/>
            <person name="Kuo R."/>
            <person name="Ohm R.A."/>
            <person name="Bhattacharya S.S."/>
            <person name="Shirouzu T."/>
            <person name="Yoshinaga Y."/>
            <person name="Martin F.M."/>
            <person name="Grigoriev I.V."/>
            <person name="Hibbett D.S."/>
        </authorList>
    </citation>
    <scope>NUCLEOTIDE SEQUENCE [LARGE SCALE GENOMIC DNA]</scope>
    <source>
        <strain evidence="1 2">CBS 109695</strain>
    </source>
</reference>